<protein>
    <submittedName>
        <fullName evidence="2">Peroxisomal membrane protein PEX17</fullName>
    </submittedName>
</protein>
<dbReference type="PANTHER" id="PTHR39214:SF1">
    <property type="entry name" value="MICROBODY (PEROXISOME) BIOGENESIS PROTEIN PEROXIN 8 (EUROFUNG)"/>
    <property type="match status" value="1"/>
</dbReference>
<dbReference type="Proteomes" id="UP001408356">
    <property type="component" value="Unassembled WGS sequence"/>
</dbReference>
<evidence type="ECO:0000313" key="3">
    <source>
        <dbReference type="Proteomes" id="UP001408356"/>
    </source>
</evidence>
<gene>
    <name evidence="2" type="ORF">SUNI508_09713</name>
</gene>
<dbReference type="PANTHER" id="PTHR39214">
    <property type="entry name" value="MICROBODY (PEROXISOME) BIOGENESIS PROTEIN PEROXIN 8 (EUROFUNG)"/>
    <property type="match status" value="1"/>
</dbReference>
<feature type="region of interest" description="Disordered" evidence="1">
    <location>
        <begin position="689"/>
        <end position="709"/>
    </location>
</feature>
<dbReference type="InterPro" id="IPR055334">
    <property type="entry name" value="PEX8-like"/>
</dbReference>
<dbReference type="Pfam" id="PF26001">
    <property type="entry name" value="Pex8"/>
    <property type="match status" value="1"/>
</dbReference>
<accession>A0ABR2UNC7</accession>
<evidence type="ECO:0000313" key="2">
    <source>
        <dbReference type="EMBL" id="KAK9416133.1"/>
    </source>
</evidence>
<organism evidence="2 3">
    <name type="scientific">Seiridium unicorne</name>
    <dbReference type="NCBI Taxonomy" id="138068"/>
    <lineage>
        <taxon>Eukaryota</taxon>
        <taxon>Fungi</taxon>
        <taxon>Dikarya</taxon>
        <taxon>Ascomycota</taxon>
        <taxon>Pezizomycotina</taxon>
        <taxon>Sordariomycetes</taxon>
        <taxon>Xylariomycetidae</taxon>
        <taxon>Amphisphaeriales</taxon>
        <taxon>Sporocadaceae</taxon>
        <taxon>Seiridium</taxon>
    </lineage>
</organism>
<sequence length="709" mass="77144">MSVDRLLTAALRAFQEPPNAAETNKIFATTTTLLSNLNNPLNISLLTSHVLTARAIWEFPNGLRTCLRIISIYNTGAKHMIQNEQDNAKLAWGQQPAGSGMRPEAWARAVAKGADDRSSRWKHLLVLTGILTGMESEERRTLSSGLRSTLEQAVVTAANLALEEPVQTQEYGLNAVVLALTYAFPVLSDWNKRSLNCNLVLPATIRVMTGLEGFQGGEFLRTISAGDVAGHEAFYRASPESFAQVQQVAARPLVQNMGPLSRVAAFAVENVTDSSVVLQAQDSLLAFSADLLDKWRHCPFSAIDVSAEPAVLEPEIQQGPWNLLWQLLKKLMYAVVGTLQPIVGRCLLDPRLRNDAIAPTVASRTLHTLRNIYFISSRGGADAFQVYTFTYLTSIDIISRHPEACISFLQETLPSTAQSAALPPTSLDQALTLFYLNLAEHLPLSLPTTAADSLILSPATAHLSVASSTVASSLPRNSLTVPLFEASHSAILSVMSCPQHADHTVAIIPFYVESLLQSFPARISPRQFRLAFKTIMQIVSPPFPISATHPDLSEILLETLHFRSASANSLPLPPEPAPPSPSPLASQQPPANQVQQTPISEQTTLVLALIDALPFLPLPIVDEWLSRTAEAMNAVPDAGMREAARKRFWDVLVSGEMDVERAAIGVFWWGTGGGRDMVLLNAPRSHDSQERSDECLMSGALGSKNESRL</sequence>
<name>A0ABR2UNC7_9PEZI</name>
<feature type="compositionally biased region" description="Low complexity" evidence="1">
    <location>
        <begin position="583"/>
        <end position="593"/>
    </location>
</feature>
<proteinExistence type="predicted"/>
<reference evidence="2 3" key="1">
    <citation type="journal article" date="2024" name="J. Plant Pathol.">
        <title>Sequence and assembly of the genome of Seiridium unicorne, isolate CBS 538.82, causal agent of cypress canker disease.</title>
        <authorList>
            <person name="Scali E."/>
            <person name="Rocca G.D."/>
            <person name="Danti R."/>
            <person name="Garbelotto M."/>
            <person name="Barberini S."/>
            <person name="Baroncelli R."/>
            <person name="Emiliani G."/>
        </authorList>
    </citation>
    <scope>NUCLEOTIDE SEQUENCE [LARGE SCALE GENOMIC DNA]</scope>
    <source>
        <strain evidence="2 3">BM-138-508</strain>
    </source>
</reference>
<evidence type="ECO:0000256" key="1">
    <source>
        <dbReference type="SAM" id="MobiDB-lite"/>
    </source>
</evidence>
<comment type="caution">
    <text evidence="2">The sequence shown here is derived from an EMBL/GenBank/DDBJ whole genome shotgun (WGS) entry which is preliminary data.</text>
</comment>
<dbReference type="EMBL" id="JARVKF010000408">
    <property type="protein sequence ID" value="KAK9416133.1"/>
    <property type="molecule type" value="Genomic_DNA"/>
</dbReference>
<feature type="compositionally biased region" description="Pro residues" evidence="1">
    <location>
        <begin position="571"/>
        <end position="582"/>
    </location>
</feature>
<keyword evidence="3" id="KW-1185">Reference proteome</keyword>
<feature type="region of interest" description="Disordered" evidence="1">
    <location>
        <begin position="567"/>
        <end position="597"/>
    </location>
</feature>